<evidence type="ECO:0000256" key="6">
    <source>
        <dbReference type="ARBA" id="ARBA00023136"/>
    </source>
</evidence>
<gene>
    <name evidence="9" type="ORF">ACFOD3_18760</name>
</gene>
<dbReference type="CDD" id="cd06261">
    <property type="entry name" value="TM_PBP2"/>
    <property type="match status" value="1"/>
</dbReference>
<organism evidence="9 10">
    <name type="scientific">Falsiroseomonas tokyonensis</name>
    <dbReference type="NCBI Taxonomy" id="430521"/>
    <lineage>
        <taxon>Bacteria</taxon>
        <taxon>Pseudomonadati</taxon>
        <taxon>Pseudomonadota</taxon>
        <taxon>Alphaproteobacteria</taxon>
        <taxon>Acetobacterales</taxon>
        <taxon>Roseomonadaceae</taxon>
        <taxon>Falsiroseomonas</taxon>
    </lineage>
</organism>
<feature type="transmembrane region" description="Helical" evidence="7">
    <location>
        <begin position="20"/>
        <end position="38"/>
    </location>
</feature>
<feature type="transmembrane region" description="Helical" evidence="7">
    <location>
        <begin position="140"/>
        <end position="162"/>
    </location>
</feature>
<keyword evidence="4 7" id="KW-0812">Transmembrane</keyword>
<keyword evidence="5 7" id="KW-1133">Transmembrane helix</keyword>
<dbReference type="PROSITE" id="PS50928">
    <property type="entry name" value="ABC_TM1"/>
    <property type="match status" value="1"/>
</dbReference>
<evidence type="ECO:0000313" key="10">
    <source>
        <dbReference type="Proteomes" id="UP001595420"/>
    </source>
</evidence>
<reference evidence="10" key="1">
    <citation type="journal article" date="2019" name="Int. J. Syst. Evol. Microbiol.">
        <title>The Global Catalogue of Microorganisms (GCM) 10K type strain sequencing project: providing services to taxonomists for standard genome sequencing and annotation.</title>
        <authorList>
            <consortium name="The Broad Institute Genomics Platform"/>
            <consortium name="The Broad Institute Genome Sequencing Center for Infectious Disease"/>
            <person name="Wu L."/>
            <person name="Ma J."/>
        </authorList>
    </citation>
    <scope>NUCLEOTIDE SEQUENCE [LARGE SCALE GENOMIC DNA]</scope>
    <source>
        <strain evidence="10">CGMCC 1.16855</strain>
    </source>
</reference>
<keyword evidence="2 7" id="KW-0813">Transport</keyword>
<dbReference type="PANTHER" id="PTHR43163:SF2">
    <property type="entry name" value="ABC TRANSPORTER PERMEASE PROTEIN"/>
    <property type="match status" value="1"/>
</dbReference>
<evidence type="ECO:0000256" key="1">
    <source>
        <dbReference type="ARBA" id="ARBA00004651"/>
    </source>
</evidence>
<dbReference type="InterPro" id="IPR000515">
    <property type="entry name" value="MetI-like"/>
</dbReference>
<dbReference type="RefSeq" id="WP_343215248.1">
    <property type="nucleotide sequence ID" value="NZ_JAFNJS010000005.1"/>
</dbReference>
<evidence type="ECO:0000259" key="8">
    <source>
        <dbReference type="PROSITE" id="PS50928"/>
    </source>
</evidence>
<accession>A0ABV7BWF4</accession>
<keyword evidence="3" id="KW-1003">Cell membrane</keyword>
<evidence type="ECO:0000256" key="2">
    <source>
        <dbReference type="ARBA" id="ARBA00022448"/>
    </source>
</evidence>
<evidence type="ECO:0000256" key="4">
    <source>
        <dbReference type="ARBA" id="ARBA00022692"/>
    </source>
</evidence>
<comment type="subcellular location">
    <subcellularLocation>
        <location evidence="1 7">Cell membrane</location>
        <topology evidence="1 7">Multi-pass membrane protein</topology>
    </subcellularLocation>
</comment>
<feature type="domain" description="ABC transmembrane type-1" evidence="8">
    <location>
        <begin position="101"/>
        <end position="314"/>
    </location>
</feature>
<name>A0ABV7BWF4_9PROT</name>
<evidence type="ECO:0000256" key="5">
    <source>
        <dbReference type="ARBA" id="ARBA00022989"/>
    </source>
</evidence>
<evidence type="ECO:0000256" key="3">
    <source>
        <dbReference type="ARBA" id="ARBA00022475"/>
    </source>
</evidence>
<dbReference type="Gene3D" id="1.10.3720.10">
    <property type="entry name" value="MetI-like"/>
    <property type="match status" value="1"/>
</dbReference>
<dbReference type="EMBL" id="JBHRSB010000005">
    <property type="protein sequence ID" value="MFC3001952.1"/>
    <property type="molecule type" value="Genomic_DNA"/>
</dbReference>
<evidence type="ECO:0000313" key="9">
    <source>
        <dbReference type="EMBL" id="MFC3001952.1"/>
    </source>
</evidence>
<dbReference type="SUPFAM" id="SSF161098">
    <property type="entry name" value="MetI-like"/>
    <property type="match status" value="1"/>
</dbReference>
<dbReference type="Pfam" id="PF00528">
    <property type="entry name" value="BPD_transp_1"/>
    <property type="match status" value="1"/>
</dbReference>
<feature type="transmembrane region" description="Helical" evidence="7">
    <location>
        <begin position="251"/>
        <end position="277"/>
    </location>
</feature>
<comment type="caution">
    <text evidence="9">The sequence shown here is derived from an EMBL/GenBank/DDBJ whole genome shotgun (WGS) entry which is preliminary data.</text>
</comment>
<feature type="transmembrane region" description="Helical" evidence="7">
    <location>
        <begin position="107"/>
        <end position="128"/>
    </location>
</feature>
<dbReference type="PANTHER" id="PTHR43163">
    <property type="entry name" value="DIPEPTIDE TRANSPORT SYSTEM PERMEASE PROTEIN DPPB-RELATED"/>
    <property type="match status" value="1"/>
</dbReference>
<sequence length="331" mass="36230">MARYWGGMLGFIIQRLLQSVGVMLAMSALVFIGVYAIGNPIDVLIAPDATQDIRAEVIRRYGLDLPLWQQYFAFLGRLLTGDFGRSLVFDIPVLELVMQRLPATLELALAAVLIGAFIGIPLGIYAGYRPHAVSSRAIMAVSVLGFSVPTFWVGLLLILTFAVNLGWLPAGDRGPTVEVFGIGWSFLTLEGLSYLALPALNLSLFKLAMMIRLARAGTREIMLTDTVKFARAAGLSELTILRRHVLRLISIPLVTVFGLEFASTLAFAVVTETIFSWPGVGKLIIDSITSLDRPVMVAYLVLVAFFFVVINLIVDLSYALLDPRLRRGRAA</sequence>
<evidence type="ECO:0000256" key="7">
    <source>
        <dbReference type="RuleBase" id="RU363032"/>
    </source>
</evidence>
<keyword evidence="6 7" id="KW-0472">Membrane</keyword>
<keyword evidence="10" id="KW-1185">Reference proteome</keyword>
<dbReference type="Pfam" id="PF19300">
    <property type="entry name" value="BPD_transp_1_N"/>
    <property type="match status" value="1"/>
</dbReference>
<feature type="transmembrane region" description="Helical" evidence="7">
    <location>
        <begin position="297"/>
        <end position="321"/>
    </location>
</feature>
<proteinExistence type="inferred from homology"/>
<protein>
    <submittedName>
        <fullName evidence="9">ABC transporter permease</fullName>
    </submittedName>
</protein>
<comment type="similarity">
    <text evidence="7">Belongs to the binding-protein-dependent transport system permease family.</text>
</comment>
<dbReference type="InterPro" id="IPR045621">
    <property type="entry name" value="BPD_transp_1_N"/>
</dbReference>
<dbReference type="InterPro" id="IPR035906">
    <property type="entry name" value="MetI-like_sf"/>
</dbReference>
<dbReference type="Proteomes" id="UP001595420">
    <property type="component" value="Unassembled WGS sequence"/>
</dbReference>
<feature type="transmembrane region" description="Helical" evidence="7">
    <location>
        <begin position="182"/>
        <end position="205"/>
    </location>
</feature>